<dbReference type="GO" id="GO:0005436">
    <property type="term" value="F:sodium:phosphate symporter activity"/>
    <property type="evidence" value="ECO:0007669"/>
    <property type="project" value="InterPro"/>
</dbReference>
<dbReference type="KEGG" id="ceh:CEW89_04790"/>
<dbReference type="RefSeq" id="WP_096805102.1">
    <property type="nucleotide sequence ID" value="NZ_CP022196.1"/>
</dbReference>
<dbReference type="EMBL" id="CP022196">
    <property type="protein sequence ID" value="ATG46943.1"/>
    <property type="molecule type" value="Genomic_DNA"/>
</dbReference>
<dbReference type="GO" id="GO:0044341">
    <property type="term" value="P:sodium-dependent phosphate transport"/>
    <property type="evidence" value="ECO:0007669"/>
    <property type="project" value="InterPro"/>
</dbReference>
<keyword evidence="2" id="KW-1003">Cell membrane</keyword>
<evidence type="ECO:0000256" key="4">
    <source>
        <dbReference type="ARBA" id="ARBA00022989"/>
    </source>
</evidence>
<dbReference type="OrthoDB" id="9763003at2"/>
<feature type="transmembrane region" description="Helical" evidence="6">
    <location>
        <begin position="248"/>
        <end position="271"/>
    </location>
</feature>
<dbReference type="AlphaFoldDB" id="A0A291G8R6"/>
<name>A0A291G8R6_9RHOB</name>
<evidence type="ECO:0000256" key="2">
    <source>
        <dbReference type="ARBA" id="ARBA00022475"/>
    </source>
</evidence>
<feature type="transmembrane region" description="Helical" evidence="6">
    <location>
        <begin position="214"/>
        <end position="236"/>
    </location>
</feature>
<dbReference type="PANTHER" id="PTHR10010">
    <property type="entry name" value="SOLUTE CARRIER FAMILY 34 SODIUM PHOSPHATE , MEMBER 2-RELATED"/>
    <property type="match status" value="1"/>
</dbReference>
<feature type="transmembrane region" description="Helical" evidence="6">
    <location>
        <begin position="5"/>
        <end position="22"/>
    </location>
</feature>
<dbReference type="Pfam" id="PF02690">
    <property type="entry name" value="Na_Pi_cotrans"/>
    <property type="match status" value="2"/>
</dbReference>
<dbReference type="Proteomes" id="UP000217935">
    <property type="component" value="Chromosome"/>
</dbReference>
<proteinExistence type="predicted"/>
<reference evidence="7 8" key="1">
    <citation type="submission" date="2017-06" db="EMBL/GenBank/DDBJ databases">
        <title>Celeribacter sp. TSPH2 complete genome sequence.</title>
        <authorList>
            <person name="Woo J.-H."/>
            <person name="Kim H.-S."/>
        </authorList>
    </citation>
    <scope>NUCLEOTIDE SEQUENCE [LARGE SCALE GENOMIC DNA]</scope>
    <source>
        <strain evidence="7 8">TSPH2</strain>
    </source>
</reference>
<keyword evidence="4 6" id="KW-1133">Transmembrane helix</keyword>
<dbReference type="NCBIfam" id="NF037997">
    <property type="entry name" value="Na_Pi_symport"/>
    <property type="match status" value="1"/>
</dbReference>
<comment type="subcellular location">
    <subcellularLocation>
        <location evidence="1">Cell membrane</location>
        <topology evidence="1">Multi-pass membrane protein</topology>
    </subcellularLocation>
</comment>
<dbReference type="GO" id="GO:0005886">
    <property type="term" value="C:plasma membrane"/>
    <property type="evidence" value="ECO:0007669"/>
    <property type="project" value="UniProtKB-SubCell"/>
</dbReference>
<feature type="transmembrane region" description="Helical" evidence="6">
    <location>
        <begin position="134"/>
        <end position="152"/>
    </location>
</feature>
<evidence type="ECO:0000313" key="8">
    <source>
        <dbReference type="Proteomes" id="UP000217935"/>
    </source>
</evidence>
<keyword evidence="5 6" id="KW-0472">Membrane</keyword>
<evidence type="ECO:0000256" key="3">
    <source>
        <dbReference type="ARBA" id="ARBA00022692"/>
    </source>
</evidence>
<feature type="transmembrane region" description="Helical" evidence="6">
    <location>
        <begin position="83"/>
        <end position="103"/>
    </location>
</feature>
<evidence type="ECO:0000256" key="1">
    <source>
        <dbReference type="ARBA" id="ARBA00004651"/>
    </source>
</evidence>
<sequence>MFADIVNALGGVGLFLFGMIWLTEGLRELGGPALRHALAHFTRTPLSGAATGAVTTALIQSSSATTVTAVGFVSAGLLTFPQALGIIFGANIGTTITGWITAVLGFKMDLGQITLPLVFLGALARMFGGPRLKFAGLALAGFALLFLGIDVMKSSLSGFEGLITPEDFPRDTIFGRLALIGIGMAITIVTQSSSAGVATALAVLGAGAINLPQALALVIGMDVGTTVTAALATLGGSTAARRTGLSHVIYNLLTATMAFFLLTPYSTLIALPSVPVDPQIALVAFHTGFNLLGVLLILPFTTPFARLVTWIVRDRGTVLTGALGKELLADPNLAYDAAATTLDMLARAHFNCLSRRILHPEMSRDEAAHLRQLREAITELRAYVEGIAATDDPARIAQRATILHVLDHLSRLQFRCTQDSRIAALARDRRLSRLARVLALCVAQTGRDEGLSASESRFKRLRHLMQNQREIFRLHTMEQTPGRGLSAEEMGLRLDAMRWLLRVSYHLWRITFHMLKLQQGRAPASPQREAAVDVLTD</sequence>
<feature type="transmembrane region" description="Helical" evidence="6">
    <location>
        <begin position="173"/>
        <end position="194"/>
    </location>
</feature>
<feature type="transmembrane region" description="Helical" evidence="6">
    <location>
        <begin position="283"/>
        <end position="305"/>
    </location>
</feature>
<gene>
    <name evidence="7" type="ORF">CEW89_04790</name>
</gene>
<dbReference type="STRING" id="1758178.GCA_001550095_02800"/>
<evidence type="ECO:0000256" key="5">
    <source>
        <dbReference type="ARBA" id="ARBA00023136"/>
    </source>
</evidence>
<keyword evidence="3 6" id="KW-0812">Transmembrane</keyword>
<accession>A0A291G8R6</accession>
<evidence type="ECO:0000256" key="6">
    <source>
        <dbReference type="SAM" id="Phobius"/>
    </source>
</evidence>
<evidence type="ECO:0000313" key="7">
    <source>
        <dbReference type="EMBL" id="ATG46943.1"/>
    </source>
</evidence>
<protein>
    <submittedName>
        <fullName evidence="7">Na/Pi cotransporter</fullName>
    </submittedName>
</protein>
<dbReference type="InterPro" id="IPR003841">
    <property type="entry name" value="Na/Pi_transpt"/>
</dbReference>
<dbReference type="PANTHER" id="PTHR10010:SF46">
    <property type="entry name" value="SODIUM-DEPENDENT PHOSPHATE TRANSPORT PROTEIN 2B"/>
    <property type="match status" value="1"/>
</dbReference>
<organism evidence="7 8">
    <name type="scientific">Celeribacter ethanolicus</name>
    <dbReference type="NCBI Taxonomy" id="1758178"/>
    <lineage>
        <taxon>Bacteria</taxon>
        <taxon>Pseudomonadati</taxon>
        <taxon>Pseudomonadota</taxon>
        <taxon>Alphaproteobacteria</taxon>
        <taxon>Rhodobacterales</taxon>
        <taxon>Roseobacteraceae</taxon>
        <taxon>Celeribacter</taxon>
    </lineage>
</organism>
<keyword evidence="8" id="KW-1185">Reference proteome</keyword>